<proteinExistence type="predicted"/>
<keyword evidence="1" id="KW-0175">Coiled coil</keyword>
<evidence type="ECO:0000256" key="1">
    <source>
        <dbReference type="SAM" id="Coils"/>
    </source>
</evidence>
<evidence type="ECO:0000313" key="3">
    <source>
        <dbReference type="EMBL" id="KAK6359744.1"/>
    </source>
</evidence>
<sequence length="174" mass="20106">MSSEDDDHDAAAGSGQPRPGQLTQRQRSMKDLQYKTAVVCTVLCPLIILMPPRKMDFYTFGLCCTTVYCVNHVMTEHGHPGLLYLLATKPTPEQIKANKRYEGMLPSQAIWKQMTDVWNQRYDDEEEEVKEAEDERPDEELTMLERIKREEAKKGNTKLLQMLEDIEKKRKPSS</sequence>
<dbReference type="AlphaFoldDB" id="A0AAV9VFC7"/>
<gene>
    <name evidence="3" type="ORF">TWF696_000883</name>
</gene>
<organism evidence="3 4">
    <name type="scientific">Orbilia brochopaga</name>
    <dbReference type="NCBI Taxonomy" id="3140254"/>
    <lineage>
        <taxon>Eukaryota</taxon>
        <taxon>Fungi</taxon>
        <taxon>Dikarya</taxon>
        <taxon>Ascomycota</taxon>
        <taxon>Pezizomycotina</taxon>
        <taxon>Orbiliomycetes</taxon>
        <taxon>Orbiliales</taxon>
        <taxon>Orbiliaceae</taxon>
        <taxon>Orbilia</taxon>
    </lineage>
</organism>
<reference evidence="3 4" key="1">
    <citation type="submission" date="2019-10" db="EMBL/GenBank/DDBJ databases">
        <authorList>
            <person name="Palmer J.M."/>
        </authorList>
    </citation>
    <scope>NUCLEOTIDE SEQUENCE [LARGE SCALE GENOMIC DNA]</scope>
    <source>
        <strain evidence="3 4">TWF696</strain>
    </source>
</reference>
<dbReference type="Proteomes" id="UP001375240">
    <property type="component" value="Unassembled WGS sequence"/>
</dbReference>
<keyword evidence="4" id="KW-1185">Reference proteome</keyword>
<protein>
    <submittedName>
        <fullName evidence="3">Uncharacterized protein</fullName>
    </submittedName>
</protein>
<feature type="region of interest" description="Disordered" evidence="2">
    <location>
        <begin position="1"/>
        <end position="27"/>
    </location>
</feature>
<comment type="caution">
    <text evidence="3">The sequence shown here is derived from an EMBL/GenBank/DDBJ whole genome shotgun (WGS) entry which is preliminary data.</text>
</comment>
<name>A0AAV9VFC7_9PEZI</name>
<evidence type="ECO:0000313" key="4">
    <source>
        <dbReference type="Proteomes" id="UP001375240"/>
    </source>
</evidence>
<evidence type="ECO:0000256" key="2">
    <source>
        <dbReference type="SAM" id="MobiDB-lite"/>
    </source>
</evidence>
<dbReference type="EMBL" id="JAVHNQ010000001">
    <property type="protein sequence ID" value="KAK6359744.1"/>
    <property type="molecule type" value="Genomic_DNA"/>
</dbReference>
<feature type="coiled-coil region" evidence="1">
    <location>
        <begin position="115"/>
        <end position="169"/>
    </location>
</feature>
<accession>A0AAV9VFC7</accession>